<evidence type="ECO:0000256" key="2">
    <source>
        <dbReference type="ARBA" id="ARBA00022500"/>
    </source>
</evidence>
<dbReference type="Pfam" id="PF00672">
    <property type="entry name" value="HAMP"/>
    <property type="match status" value="1"/>
</dbReference>
<feature type="transmembrane region" description="Helical" evidence="5">
    <location>
        <begin position="195"/>
        <end position="214"/>
    </location>
</feature>
<dbReference type="InterPro" id="IPR003660">
    <property type="entry name" value="HAMP_dom"/>
</dbReference>
<comment type="subcellular location">
    <subcellularLocation>
        <location evidence="1">Membrane</location>
    </subcellularLocation>
</comment>
<name>A0A2G8RF58_9RHOB</name>
<dbReference type="Gene3D" id="6.10.340.10">
    <property type="match status" value="1"/>
</dbReference>
<dbReference type="SMART" id="SM00304">
    <property type="entry name" value="HAMP"/>
    <property type="match status" value="2"/>
</dbReference>
<dbReference type="InterPro" id="IPR004089">
    <property type="entry name" value="MCPsignal_dom"/>
</dbReference>
<dbReference type="EMBL" id="AWWI01000066">
    <property type="protein sequence ID" value="PIL20180.1"/>
    <property type="molecule type" value="Genomic_DNA"/>
</dbReference>
<dbReference type="GO" id="GO:0006935">
    <property type="term" value="P:chemotaxis"/>
    <property type="evidence" value="ECO:0007669"/>
    <property type="project" value="UniProtKB-KW"/>
</dbReference>
<keyword evidence="5" id="KW-0472">Membrane</keyword>
<reference evidence="8 9" key="1">
    <citation type="submission" date="2013-09" db="EMBL/GenBank/DDBJ databases">
        <title>Genome sequencing of Phaeobacter antarcticus sp. nov. SM1211.</title>
        <authorList>
            <person name="Zhang X.-Y."/>
            <person name="Liu C."/>
            <person name="Chen X.-L."/>
            <person name="Xie B.-B."/>
            <person name="Qin Q.-L."/>
            <person name="Rong J.-C."/>
            <person name="Zhang Y.-Z."/>
        </authorList>
    </citation>
    <scope>NUCLEOTIDE SEQUENCE [LARGE SCALE GENOMIC DNA]</scope>
    <source>
        <strain evidence="8 9">SM1211</strain>
    </source>
</reference>
<dbReference type="InterPro" id="IPR051310">
    <property type="entry name" value="MCP_chemotaxis"/>
</dbReference>
<evidence type="ECO:0000256" key="3">
    <source>
        <dbReference type="ARBA" id="ARBA00029447"/>
    </source>
</evidence>
<sequence length="603" mass="64909">MVQSGIKVFFRTLPIKYRLYLSGAISIVTVVLLGAIVLYSLWKGSSDLDQQIMVTQTVRHQMMSDMMHDGLVANVALAVISGATLSEEAKAEQRIAFAGDSETFRSNMAALMDLDLPDALHVQVAKTIPVVEEYISSAEQVIETSFGNEAAGRAALPGFLAMFDRLEVDLAALGDMIALQSVEVSSAVKRNSRTLIYFVLTSVALSALLIAYNARTVSLSVLKPFDRLRSALTQVAQGELGLRIRDSMRDDDLGRIAGDVDRISDRFVASMEDQELQKKQGELVIKSLAAGLAEMANGNLSGYIEQKFVPEYEPLRQSYNETIDRLNSLMTQVVQVSLSLDARSAEINGASEDLSQRTETQAATLEETAAALEMLTNSVNAAAKNAKEVKSAVDHTRGDVEASGKIVEGAVLAMREIESSSNQISRIIAVIDDIAFQTNLLALNAGVEAARAGDSGRGFAVVASEVRALAQRSADSANEIKALINASSQQVEDGVRKINGAGESLSSVVVQVAEIAKLISGLASETFEQANGLSEINIGVSQLDQVTQHNAAMVQKSGLAIRQMERDTSNLIQLTGKFQLLDETETTEHMKHEASDMNYALSA</sequence>
<dbReference type="Pfam" id="PF00015">
    <property type="entry name" value="MCPsignal"/>
    <property type="match status" value="1"/>
</dbReference>
<dbReference type="SMART" id="SM00283">
    <property type="entry name" value="MA"/>
    <property type="match status" value="1"/>
</dbReference>
<dbReference type="SUPFAM" id="SSF58104">
    <property type="entry name" value="Methyl-accepting chemotaxis protein (MCP) signaling domain"/>
    <property type="match status" value="1"/>
</dbReference>
<feature type="domain" description="HAMP" evidence="7">
    <location>
        <begin position="279"/>
        <end position="331"/>
    </location>
</feature>
<evidence type="ECO:0008006" key="10">
    <source>
        <dbReference type="Google" id="ProtNLM"/>
    </source>
</evidence>
<feature type="domain" description="Methyl-accepting transducer" evidence="6">
    <location>
        <begin position="336"/>
        <end position="565"/>
    </location>
</feature>
<keyword evidence="9" id="KW-1185">Reference proteome</keyword>
<protein>
    <recommendedName>
        <fullName evidence="10">Methyl-accepting chemotaxis protein</fullName>
    </recommendedName>
</protein>
<evidence type="ECO:0000313" key="9">
    <source>
        <dbReference type="Proteomes" id="UP000231259"/>
    </source>
</evidence>
<dbReference type="AlphaFoldDB" id="A0A2G8RF58"/>
<evidence type="ECO:0000259" key="7">
    <source>
        <dbReference type="PROSITE" id="PS50885"/>
    </source>
</evidence>
<dbReference type="Gene3D" id="1.10.287.950">
    <property type="entry name" value="Methyl-accepting chemotaxis protein"/>
    <property type="match status" value="1"/>
</dbReference>
<gene>
    <name evidence="8" type="ORF">P775_10955</name>
</gene>
<dbReference type="GO" id="GO:0007165">
    <property type="term" value="P:signal transduction"/>
    <property type="evidence" value="ECO:0007669"/>
    <property type="project" value="UniProtKB-KW"/>
</dbReference>
<dbReference type="SUPFAM" id="SSF158472">
    <property type="entry name" value="HAMP domain-like"/>
    <property type="match status" value="1"/>
</dbReference>
<comment type="similarity">
    <text evidence="3">Belongs to the methyl-accepting chemotaxis (MCP) protein family.</text>
</comment>
<accession>A0A2G8RF58</accession>
<dbReference type="RefSeq" id="WP_099910956.1">
    <property type="nucleotide sequence ID" value="NZ_AWWI01000066.1"/>
</dbReference>
<dbReference type="PANTHER" id="PTHR43531:SF11">
    <property type="entry name" value="METHYL-ACCEPTING CHEMOTAXIS PROTEIN 3"/>
    <property type="match status" value="1"/>
</dbReference>
<evidence type="ECO:0000259" key="6">
    <source>
        <dbReference type="PROSITE" id="PS50111"/>
    </source>
</evidence>
<comment type="caution">
    <text evidence="8">The sequence shown here is derived from an EMBL/GenBank/DDBJ whole genome shotgun (WGS) entry which is preliminary data.</text>
</comment>
<feature type="transmembrane region" description="Helical" evidence="5">
    <location>
        <begin position="20"/>
        <end position="42"/>
    </location>
</feature>
<dbReference type="GO" id="GO:0016020">
    <property type="term" value="C:membrane"/>
    <property type="evidence" value="ECO:0007669"/>
    <property type="project" value="UniProtKB-SubCell"/>
</dbReference>
<feature type="domain" description="HAMP" evidence="7">
    <location>
        <begin position="219"/>
        <end position="272"/>
    </location>
</feature>
<keyword evidence="2" id="KW-0145">Chemotaxis</keyword>
<dbReference type="Proteomes" id="UP000231259">
    <property type="component" value="Unassembled WGS sequence"/>
</dbReference>
<evidence type="ECO:0000256" key="4">
    <source>
        <dbReference type="PROSITE-ProRule" id="PRU00284"/>
    </source>
</evidence>
<evidence type="ECO:0000313" key="8">
    <source>
        <dbReference type="EMBL" id="PIL20180.1"/>
    </source>
</evidence>
<dbReference type="FunFam" id="1.10.287.950:FF:000001">
    <property type="entry name" value="Methyl-accepting chemotaxis sensory transducer"/>
    <property type="match status" value="1"/>
</dbReference>
<evidence type="ECO:0000256" key="5">
    <source>
        <dbReference type="SAM" id="Phobius"/>
    </source>
</evidence>
<dbReference type="PANTHER" id="PTHR43531">
    <property type="entry name" value="PROTEIN ICFG"/>
    <property type="match status" value="1"/>
</dbReference>
<dbReference type="PROSITE" id="PS50111">
    <property type="entry name" value="CHEMOTAXIS_TRANSDUC_2"/>
    <property type="match status" value="1"/>
</dbReference>
<proteinExistence type="inferred from homology"/>
<dbReference type="PROSITE" id="PS50885">
    <property type="entry name" value="HAMP"/>
    <property type="match status" value="2"/>
</dbReference>
<keyword evidence="5" id="KW-0812">Transmembrane</keyword>
<evidence type="ECO:0000256" key="1">
    <source>
        <dbReference type="ARBA" id="ARBA00004370"/>
    </source>
</evidence>
<dbReference type="CDD" id="cd11386">
    <property type="entry name" value="MCP_signal"/>
    <property type="match status" value="1"/>
</dbReference>
<keyword evidence="5" id="KW-1133">Transmembrane helix</keyword>
<keyword evidence="4" id="KW-0807">Transducer</keyword>
<organism evidence="8 9">
    <name type="scientific">Puniceibacterium antarcticum</name>
    <dbReference type="NCBI Taxonomy" id="1206336"/>
    <lineage>
        <taxon>Bacteria</taxon>
        <taxon>Pseudomonadati</taxon>
        <taxon>Pseudomonadota</taxon>
        <taxon>Alphaproteobacteria</taxon>
        <taxon>Rhodobacterales</taxon>
        <taxon>Paracoccaceae</taxon>
        <taxon>Puniceibacterium</taxon>
    </lineage>
</organism>